<dbReference type="Proteomes" id="UP000198324">
    <property type="component" value="Unassembled WGS sequence"/>
</dbReference>
<keyword evidence="2" id="KW-1185">Reference proteome</keyword>
<sequence>MTATAPILCLDIGSGTQDVLLYFPDREIENCPKLVLPAPARVLAECIRQATAQGRAVHLHGCNMGGGFHSAMRAHLAAGLGFSCTRAAAFSLADDLDALAASGVGVREDCPAGAVDLLAVDFDPDFWNRALDALGLPRPGLVAACAQDHGFHPGQSNRRGRFVLWEKLLHEAQGHPESLLYTQVPTCFTRLADLQKSIGGGPVADTGAAAVLGGLFEPSIRARAEARGLTLVNIGNSHTVAFLIFQGRVFGVYEHHTGLIDAPRLWDQLARFRAGGLDFEEVFDDRGHGTMRLPLPAEAKGFPDTLVIGPRRTLLAGFEVEFPAPGGDMMLTGSFGLVEGLRLQGLLPAAP</sequence>
<organism evidence="1 2">
    <name type="scientific">Humidesulfovibrio mexicanus</name>
    <dbReference type="NCBI Taxonomy" id="147047"/>
    <lineage>
        <taxon>Bacteria</taxon>
        <taxon>Pseudomonadati</taxon>
        <taxon>Thermodesulfobacteriota</taxon>
        <taxon>Desulfovibrionia</taxon>
        <taxon>Desulfovibrionales</taxon>
        <taxon>Desulfovibrionaceae</taxon>
        <taxon>Humidesulfovibrio</taxon>
    </lineage>
</organism>
<accession>A0A239BYE9</accession>
<dbReference type="InterPro" id="IPR014846">
    <property type="entry name" value="DUF1786_pyruvate_format-lyase"/>
</dbReference>
<dbReference type="OrthoDB" id="9777509at2"/>
<proteinExistence type="predicted"/>
<protein>
    <submittedName>
        <fullName evidence="1">Uncharacterized protein, DUF1786 family</fullName>
    </submittedName>
</protein>
<name>A0A239BYE9_9BACT</name>
<dbReference type="EMBL" id="FZOC01000006">
    <property type="protein sequence ID" value="SNS12936.1"/>
    <property type="molecule type" value="Genomic_DNA"/>
</dbReference>
<dbReference type="Pfam" id="PF08735">
    <property type="entry name" value="DUF1786"/>
    <property type="match status" value="1"/>
</dbReference>
<reference evidence="1 2" key="1">
    <citation type="submission" date="2017-06" db="EMBL/GenBank/DDBJ databases">
        <authorList>
            <person name="Kim H.J."/>
            <person name="Triplett B.A."/>
        </authorList>
    </citation>
    <scope>NUCLEOTIDE SEQUENCE [LARGE SCALE GENOMIC DNA]</scope>
    <source>
        <strain evidence="1 2">DSM 13116</strain>
    </source>
</reference>
<gene>
    <name evidence="1" type="ORF">SAMN04488503_2875</name>
</gene>
<evidence type="ECO:0000313" key="2">
    <source>
        <dbReference type="Proteomes" id="UP000198324"/>
    </source>
</evidence>
<dbReference type="RefSeq" id="WP_089275067.1">
    <property type="nucleotide sequence ID" value="NZ_FZOC01000006.1"/>
</dbReference>
<dbReference type="AlphaFoldDB" id="A0A239BYE9"/>
<evidence type="ECO:0000313" key="1">
    <source>
        <dbReference type="EMBL" id="SNS12936.1"/>
    </source>
</evidence>